<name>B4H6S1_DROPE</name>
<dbReference type="EMBL" id="CH479215">
    <property type="protein sequence ID" value="EDW33509.1"/>
    <property type="molecule type" value="Genomic_DNA"/>
</dbReference>
<sequence length="176" mass="19117">MLVNRMQLWRATNAAAALNAATARLATQHNSPANRRDMHLASHRIWSAQLSRHSMCLVPPQKLVPPALMGSSALRFASTGTGGLPESVSTKEIVDLPDIPEAPTPPAFSVEDVSSDVFECCWERPHSPRSDWEGWTPVGVVQNCMEFLHCTLGAAPGWGAIAVGTLVVRTIHLFAW</sequence>
<evidence type="ECO:0000313" key="1">
    <source>
        <dbReference type="EMBL" id="EDW33509.1"/>
    </source>
</evidence>
<dbReference type="OrthoDB" id="2148490at2759"/>
<dbReference type="HOGENOM" id="CLU_1526796_0_0_1"/>
<gene>
    <name evidence="1" type="primary">Dper\GL21788</name>
    <name evidence="1" type="ORF">Dper_GL21788</name>
</gene>
<dbReference type="GO" id="GO:0097002">
    <property type="term" value="C:mitochondrial inner boundary membrane"/>
    <property type="evidence" value="ECO:0007669"/>
    <property type="project" value="EnsemblMetazoa"/>
</dbReference>
<dbReference type="STRING" id="7234.B4H6S1"/>
<proteinExistence type="predicted"/>
<protein>
    <submittedName>
        <fullName evidence="1">GL21788</fullName>
    </submittedName>
</protein>
<dbReference type="GO" id="GO:0030061">
    <property type="term" value="C:mitochondrial crista"/>
    <property type="evidence" value="ECO:0007669"/>
    <property type="project" value="EnsemblMetazoa"/>
</dbReference>
<keyword evidence="2" id="KW-1185">Reference proteome</keyword>
<organism evidence="2">
    <name type="scientific">Drosophila persimilis</name>
    <name type="common">Fruit fly</name>
    <dbReference type="NCBI Taxonomy" id="7234"/>
    <lineage>
        <taxon>Eukaryota</taxon>
        <taxon>Metazoa</taxon>
        <taxon>Ecdysozoa</taxon>
        <taxon>Arthropoda</taxon>
        <taxon>Hexapoda</taxon>
        <taxon>Insecta</taxon>
        <taxon>Pterygota</taxon>
        <taxon>Neoptera</taxon>
        <taxon>Endopterygota</taxon>
        <taxon>Diptera</taxon>
        <taxon>Brachycera</taxon>
        <taxon>Muscomorpha</taxon>
        <taxon>Ephydroidea</taxon>
        <taxon>Drosophilidae</taxon>
        <taxon>Drosophila</taxon>
        <taxon>Sophophora</taxon>
    </lineage>
</organism>
<dbReference type="KEGG" id="dpe:6601536"/>
<reference evidence="1 2" key="1">
    <citation type="journal article" date="2007" name="Nature">
        <title>Evolution of genes and genomes on the Drosophila phylogeny.</title>
        <authorList>
            <consortium name="Drosophila 12 Genomes Consortium"/>
            <person name="Clark A.G."/>
            <person name="Eisen M.B."/>
            <person name="Smith D.R."/>
            <person name="Bergman C.M."/>
            <person name="Oliver B."/>
            <person name="Markow T.A."/>
            <person name="Kaufman T.C."/>
            <person name="Kellis M."/>
            <person name="Gelbart W."/>
            <person name="Iyer V.N."/>
            <person name="Pollard D.A."/>
            <person name="Sackton T.B."/>
            <person name="Larracuente A.M."/>
            <person name="Singh N.D."/>
            <person name="Abad J.P."/>
            <person name="Abt D.N."/>
            <person name="Adryan B."/>
            <person name="Aguade M."/>
            <person name="Akashi H."/>
            <person name="Anderson W.W."/>
            <person name="Aquadro C.F."/>
            <person name="Ardell D.H."/>
            <person name="Arguello R."/>
            <person name="Artieri C.G."/>
            <person name="Barbash D.A."/>
            <person name="Barker D."/>
            <person name="Barsanti P."/>
            <person name="Batterham P."/>
            <person name="Batzoglou S."/>
            <person name="Begun D."/>
            <person name="Bhutkar A."/>
            <person name="Blanco E."/>
            <person name="Bosak S.A."/>
            <person name="Bradley R.K."/>
            <person name="Brand A.D."/>
            <person name="Brent M.R."/>
            <person name="Brooks A.N."/>
            <person name="Brown R.H."/>
            <person name="Butlin R.K."/>
            <person name="Caggese C."/>
            <person name="Calvi B.R."/>
            <person name="Bernardo de Carvalho A."/>
            <person name="Caspi A."/>
            <person name="Castrezana S."/>
            <person name="Celniker S.E."/>
            <person name="Chang J.L."/>
            <person name="Chapple C."/>
            <person name="Chatterji S."/>
            <person name="Chinwalla A."/>
            <person name="Civetta A."/>
            <person name="Clifton S.W."/>
            <person name="Comeron J.M."/>
            <person name="Costello J.C."/>
            <person name="Coyne J.A."/>
            <person name="Daub J."/>
            <person name="David R.G."/>
            <person name="Delcher A.L."/>
            <person name="Delehaunty K."/>
            <person name="Do C.B."/>
            <person name="Ebling H."/>
            <person name="Edwards K."/>
            <person name="Eickbush T."/>
            <person name="Evans J.D."/>
            <person name="Filipski A."/>
            <person name="Findeiss S."/>
            <person name="Freyhult E."/>
            <person name="Fulton L."/>
            <person name="Fulton R."/>
            <person name="Garcia A.C."/>
            <person name="Gardiner A."/>
            <person name="Garfield D.A."/>
            <person name="Garvin B.E."/>
            <person name="Gibson G."/>
            <person name="Gilbert D."/>
            <person name="Gnerre S."/>
            <person name="Godfrey J."/>
            <person name="Good R."/>
            <person name="Gotea V."/>
            <person name="Gravely B."/>
            <person name="Greenberg A.J."/>
            <person name="Griffiths-Jones S."/>
            <person name="Gross S."/>
            <person name="Guigo R."/>
            <person name="Gustafson E.A."/>
            <person name="Haerty W."/>
            <person name="Hahn M.W."/>
            <person name="Halligan D.L."/>
            <person name="Halpern A.L."/>
            <person name="Halter G.M."/>
            <person name="Han M.V."/>
            <person name="Heger A."/>
            <person name="Hillier L."/>
            <person name="Hinrichs A.S."/>
            <person name="Holmes I."/>
            <person name="Hoskins R.A."/>
            <person name="Hubisz M.J."/>
            <person name="Hultmark D."/>
            <person name="Huntley M.A."/>
            <person name="Jaffe D.B."/>
            <person name="Jagadeeshan S."/>
            <person name="Jeck W.R."/>
            <person name="Johnson J."/>
            <person name="Jones C.D."/>
            <person name="Jordan W.C."/>
            <person name="Karpen G.H."/>
            <person name="Kataoka E."/>
            <person name="Keightley P.D."/>
            <person name="Kheradpour P."/>
            <person name="Kirkness E.F."/>
            <person name="Koerich L.B."/>
            <person name="Kristiansen K."/>
            <person name="Kudrna D."/>
            <person name="Kulathinal R.J."/>
            <person name="Kumar S."/>
            <person name="Kwok R."/>
            <person name="Lander E."/>
            <person name="Langley C.H."/>
            <person name="Lapoint R."/>
            <person name="Lazzaro B.P."/>
            <person name="Lee S.J."/>
            <person name="Levesque L."/>
            <person name="Li R."/>
            <person name="Lin C.F."/>
            <person name="Lin M.F."/>
            <person name="Lindblad-Toh K."/>
            <person name="Llopart A."/>
            <person name="Long M."/>
            <person name="Low L."/>
            <person name="Lozovsky E."/>
            <person name="Lu J."/>
            <person name="Luo M."/>
            <person name="Machado C.A."/>
            <person name="Makalowski W."/>
            <person name="Marzo M."/>
            <person name="Matsuda M."/>
            <person name="Matzkin L."/>
            <person name="McAllister B."/>
            <person name="McBride C.S."/>
            <person name="McKernan B."/>
            <person name="McKernan K."/>
            <person name="Mendez-Lago M."/>
            <person name="Minx P."/>
            <person name="Mollenhauer M.U."/>
            <person name="Montooth K."/>
            <person name="Mount S.M."/>
            <person name="Mu X."/>
            <person name="Myers E."/>
            <person name="Negre B."/>
            <person name="Newfeld S."/>
            <person name="Nielsen R."/>
            <person name="Noor M.A."/>
            <person name="O'Grady P."/>
            <person name="Pachter L."/>
            <person name="Papaceit M."/>
            <person name="Parisi M.J."/>
            <person name="Parisi M."/>
            <person name="Parts L."/>
            <person name="Pedersen J.S."/>
            <person name="Pesole G."/>
            <person name="Phillippy A.M."/>
            <person name="Ponting C.P."/>
            <person name="Pop M."/>
            <person name="Porcelli D."/>
            <person name="Powell J.R."/>
            <person name="Prohaska S."/>
            <person name="Pruitt K."/>
            <person name="Puig M."/>
            <person name="Quesneville H."/>
            <person name="Ram K.R."/>
            <person name="Rand D."/>
            <person name="Rasmussen M.D."/>
            <person name="Reed L.K."/>
            <person name="Reenan R."/>
            <person name="Reily A."/>
            <person name="Remington K.A."/>
            <person name="Rieger T.T."/>
            <person name="Ritchie M.G."/>
            <person name="Robin C."/>
            <person name="Rogers Y.H."/>
            <person name="Rohde C."/>
            <person name="Rozas J."/>
            <person name="Rubenfield M.J."/>
            <person name="Ruiz A."/>
            <person name="Russo S."/>
            <person name="Salzberg S.L."/>
            <person name="Sanchez-Gracia A."/>
            <person name="Saranga D.J."/>
            <person name="Sato H."/>
            <person name="Schaeffer S.W."/>
            <person name="Schatz M.C."/>
            <person name="Schlenke T."/>
            <person name="Schwartz R."/>
            <person name="Segarra C."/>
            <person name="Singh R.S."/>
            <person name="Sirot L."/>
            <person name="Sirota M."/>
            <person name="Sisneros N.B."/>
            <person name="Smith C.D."/>
            <person name="Smith T.F."/>
            <person name="Spieth J."/>
            <person name="Stage D.E."/>
            <person name="Stark A."/>
            <person name="Stephan W."/>
            <person name="Strausberg R.L."/>
            <person name="Strempel S."/>
            <person name="Sturgill D."/>
            <person name="Sutton G."/>
            <person name="Sutton G.G."/>
            <person name="Tao W."/>
            <person name="Teichmann S."/>
            <person name="Tobari Y.N."/>
            <person name="Tomimura Y."/>
            <person name="Tsolas J.M."/>
            <person name="Valente V.L."/>
            <person name="Venter E."/>
            <person name="Venter J.C."/>
            <person name="Vicario S."/>
            <person name="Vieira F.G."/>
            <person name="Vilella A.J."/>
            <person name="Villasante A."/>
            <person name="Walenz B."/>
            <person name="Wang J."/>
            <person name="Wasserman M."/>
            <person name="Watts T."/>
            <person name="Wilson D."/>
            <person name="Wilson R.K."/>
            <person name="Wing R.A."/>
            <person name="Wolfner M.F."/>
            <person name="Wong A."/>
            <person name="Wong G.K."/>
            <person name="Wu C.I."/>
            <person name="Wu G."/>
            <person name="Yamamoto D."/>
            <person name="Yang H.P."/>
            <person name="Yang S.P."/>
            <person name="Yorke J.A."/>
            <person name="Yoshida K."/>
            <person name="Zdobnov E."/>
            <person name="Zhang P."/>
            <person name="Zhang Y."/>
            <person name="Zimin A.V."/>
            <person name="Baldwin J."/>
            <person name="Abdouelleil A."/>
            <person name="Abdulkadir J."/>
            <person name="Abebe A."/>
            <person name="Abera B."/>
            <person name="Abreu J."/>
            <person name="Acer S.C."/>
            <person name="Aftuck L."/>
            <person name="Alexander A."/>
            <person name="An P."/>
            <person name="Anderson E."/>
            <person name="Anderson S."/>
            <person name="Arachi H."/>
            <person name="Azer M."/>
            <person name="Bachantsang P."/>
            <person name="Barry A."/>
            <person name="Bayul T."/>
            <person name="Berlin A."/>
            <person name="Bessette D."/>
            <person name="Bloom T."/>
            <person name="Blye J."/>
            <person name="Boguslavskiy L."/>
            <person name="Bonnet C."/>
            <person name="Boukhgalter B."/>
            <person name="Bourzgui I."/>
            <person name="Brown A."/>
            <person name="Cahill P."/>
            <person name="Channer S."/>
            <person name="Cheshatsang Y."/>
            <person name="Chuda L."/>
            <person name="Citroen M."/>
            <person name="Collymore A."/>
            <person name="Cooke P."/>
            <person name="Costello M."/>
            <person name="D'Aco K."/>
            <person name="Daza R."/>
            <person name="De Haan G."/>
            <person name="DeGray S."/>
            <person name="DeMaso C."/>
            <person name="Dhargay N."/>
            <person name="Dooley K."/>
            <person name="Dooley E."/>
            <person name="Doricent M."/>
            <person name="Dorje P."/>
            <person name="Dorjee K."/>
            <person name="Dupes A."/>
            <person name="Elong R."/>
            <person name="Falk J."/>
            <person name="Farina A."/>
            <person name="Faro S."/>
            <person name="Ferguson D."/>
            <person name="Fisher S."/>
            <person name="Foley C.D."/>
            <person name="Franke A."/>
            <person name="Friedrich D."/>
            <person name="Gadbois L."/>
            <person name="Gearin G."/>
            <person name="Gearin C.R."/>
            <person name="Giannoukos G."/>
            <person name="Goode T."/>
            <person name="Graham J."/>
            <person name="Grandbois E."/>
            <person name="Grewal S."/>
            <person name="Gyaltsen K."/>
            <person name="Hafez N."/>
            <person name="Hagos B."/>
            <person name="Hall J."/>
            <person name="Henson C."/>
            <person name="Hollinger A."/>
            <person name="Honan T."/>
            <person name="Huard M.D."/>
            <person name="Hughes L."/>
            <person name="Hurhula B."/>
            <person name="Husby M.E."/>
            <person name="Kamat A."/>
            <person name="Kanga B."/>
            <person name="Kashin S."/>
            <person name="Khazanovich D."/>
            <person name="Kisner P."/>
            <person name="Lance K."/>
            <person name="Lara M."/>
            <person name="Lee W."/>
            <person name="Lennon N."/>
            <person name="Letendre F."/>
            <person name="LeVine R."/>
            <person name="Lipovsky A."/>
            <person name="Liu X."/>
            <person name="Liu J."/>
            <person name="Liu S."/>
            <person name="Lokyitsang T."/>
            <person name="Lokyitsang Y."/>
            <person name="Lubonja R."/>
            <person name="Lui A."/>
            <person name="MacDonald P."/>
            <person name="Magnisalis V."/>
            <person name="Maru K."/>
            <person name="Matthews C."/>
            <person name="McCusker W."/>
            <person name="McDonough S."/>
            <person name="Mehta T."/>
            <person name="Meldrim J."/>
            <person name="Meneus L."/>
            <person name="Mihai O."/>
            <person name="Mihalev A."/>
            <person name="Mihova T."/>
            <person name="Mittelman R."/>
            <person name="Mlenga V."/>
            <person name="Montmayeur A."/>
            <person name="Mulrain L."/>
            <person name="Navidi A."/>
            <person name="Naylor J."/>
            <person name="Negash T."/>
            <person name="Nguyen T."/>
            <person name="Nguyen N."/>
            <person name="Nicol R."/>
            <person name="Norbu C."/>
            <person name="Norbu N."/>
            <person name="Novod N."/>
            <person name="O'Neill B."/>
            <person name="Osman S."/>
            <person name="Markiewicz E."/>
            <person name="Oyono O.L."/>
            <person name="Patti C."/>
            <person name="Phunkhang P."/>
            <person name="Pierre F."/>
            <person name="Priest M."/>
            <person name="Raghuraman S."/>
            <person name="Rege F."/>
            <person name="Reyes R."/>
            <person name="Rise C."/>
            <person name="Rogov P."/>
            <person name="Ross K."/>
            <person name="Ryan E."/>
            <person name="Settipalli S."/>
            <person name="Shea T."/>
            <person name="Sherpa N."/>
            <person name="Shi L."/>
            <person name="Shih D."/>
            <person name="Sparrow T."/>
            <person name="Spaulding J."/>
            <person name="Stalker J."/>
            <person name="Stange-Thomann N."/>
            <person name="Stavropoulos S."/>
            <person name="Stone C."/>
            <person name="Strader C."/>
            <person name="Tesfaye S."/>
            <person name="Thomson T."/>
            <person name="Thoulutsang Y."/>
            <person name="Thoulutsang D."/>
            <person name="Topham K."/>
            <person name="Topping I."/>
            <person name="Tsamla T."/>
            <person name="Vassiliev H."/>
            <person name="Vo A."/>
            <person name="Wangchuk T."/>
            <person name="Wangdi T."/>
            <person name="Weiand M."/>
            <person name="Wilkinson J."/>
            <person name="Wilson A."/>
            <person name="Yadav S."/>
            <person name="Young G."/>
            <person name="Yu Q."/>
            <person name="Zembek L."/>
            <person name="Zhong D."/>
            <person name="Zimmer A."/>
            <person name="Zwirko Z."/>
            <person name="Jaffe D.B."/>
            <person name="Alvarez P."/>
            <person name="Brockman W."/>
            <person name="Butler J."/>
            <person name="Chin C."/>
            <person name="Gnerre S."/>
            <person name="Grabherr M."/>
            <person name="Kleber M."/>
            <person name="Mauceli E."/>
            <person name="MacCallum I."/>
        </authorList>
    </citation>
    <scope>NUCLEOTIDE SEQUENCE [LARGE SCALE GENOMIC DNA]</scope>
    <source>
        <strain evidence="2">MSH-3 / Tucson 14011-0111.49</strain>
    </source>
</reference>
<dbReference type="AlphaFoldDB" id="B4H6S1"/>
<accession>B4H6S1</accession>
<evidence type="ECO:0000313" key="2">
    <source>
        <dbReference type="Proteomes" id="UP000008744"/>
    </source>
</evidence>
<dbReference type="Proteomes" id="UP000008744">
    <property type="component" value="Unassembled WGS sequence"/>
</dbReference>
<dbReference type="PhylomeDB" id="B4H6S1"/>
<dbReference type="eggNOG" id="KOG1239">
    <property type="taxonomic scope" value="Eukaryota"/>
</dbReference>